<dbReference type="Pfam" id="PF00650">
    <property type="entry name" value="CRAL_TRIO"/>
    <property type="match status" value="1"/>
</dbReference>
<name>A0AAE1HXN7_9NEOP</name>
<dbReference type="Gene3D" id="3.40.525.10">
    <property type="entry name" value="CRAL-TRIO lipid binding domain"/>
    <property type="match status" value="1"/>
</dbReference>
<dbReference type="PANTHER" id="PTHR10174">
    <property type="entry name" value="ALPHA-TOCOPHEROL TRANSFER PROTEIN-RELATED"/>
    <property type="match status" value="1"/>
</dbReference>
<dbReference type="EMBL" id="JAHWGI010001401">
    <property type="protein sequence ID" value="KAK3929438.1"/>
    <property type="molecule type" value="Genomic_DNA"/>
</dbReference>
<evidence type="ECO:0000259" key="1">
    <source>
        <dbReference type="PROSITE" id="PS50191"/>
    </source>
</evidence>
<dbReference type="CDD" id="cd00170">
    <property type="entry name" value="SEC14"/>
    <property type="match status" value="1"/>
</dbReference>
<dbReference type="GO" id="GO:1902936">
    <property type="term" value="F:phosphatidylinositol bisphosphate binding"/>
    <property type="evidence" value="ECO:0007669"/>
    <property type="project" value="TreeGrafter"/>
</dbReference>
<dbReference type="SUPFAM" id="SSF52087">
    <property type="entry name" value="CRAL/TRIO domain"/>
    <property type="match status" value="1"/>
</dbReference>
<protein>
    <submittedName>
        <fullName evidence="2">Clavesin-1</fullName>
    </submittedName>
</protein>
<evidence type="ECO:0000313" key="2">
    <source>
        <dbReference type="EMBL" id="KAK3929438.1"/>
    </source>
</evidence>
<organism evidence="2 3">
    <name type="scientific">Frankliniella fusca</name>
    <dbReference type="NCBI Taxonomy" id="407009"/>
    <lineage>
        <taxon>Eukaryota</taxon>
        <taxon>Metazoa</taxon>
        <taxon>Ecdysozoa</taxon>
        <taxon>Arthropoda</taxon>
        <taxon>Hexapoda</taxon>
        <taxon>Insecta</taxon>
        <taxon>Pterygota</taxon>
        <taxon>Neoptera</taxon>
        <taxon>Paraneoptera</taxon>
        <taxon>Thysanoptera</taxon>
        <taxon>Terebrantia</taxon>
        <taxon>Thripoidea</taxon>
        <taxon>Thripidae</taxon>
        <taxon>Frankliniella</taxon>
    </lineage>
</organism>
<dbReference type="PRINTS" id="PR00180">
    <property type="entry name" value="CRETINALDHBP"/>
</dbReference>
<reference evidence="2" key="2">
    <citation type="journal article" date="2023" name="BMC Genomics">
        <title>Pest status, molecular evolution, and epigenetic factors derived from the genome assembly of Frankliniella fusca, a thysanopteran phytovirus vector.</title>
        <authorList>
            <person name="Catto M.A."/>
            <person name="Labadie P.E."/>
            <person name="Jacobson A.L."/>
            <person name="Kennedy G.G."/>
            <person name="Srinivasan R."/>
            <person name="Hunt B.G."/>
        </authorList>
    </citation>
    <scope>NUCLEOTIDE SEQUENCE</scope>
    <source>
        <strain evidence="2">PL_HMW_Pooled</strain>
    </source>
</reference>
<dbReference type="PANTHER" id="PTHR10174:SF222">
    <property type="entry name" value="GH10083P-RELATED"/>
    <property type="match status" value="1"/>
</dbReference>
<gene>
    <name evidence="2" type="ORF">KUF71_003445</name>
</gene>
<dbReference type="SUPFAM" id="SSF46938">
    <property type="entry name" value="CRAL/TRIO N-terminal domain"/>
    <property type="match status" value="1"/>
</dbReference>
<dbReference type="InterPro" id="IPR001251">
    <property type="entry name" value="CRAL-TRIO_dom"/>
</dbReference>
<reference evidence="2" key="1">
    <citation type="submission" date="2021-07" db="EMBL/GenBank/DDBJ databases">
        <authorList>
            <person name="Catto M.A."/>
            <person name="Jacobson A."/>
            <person name="Kennedy G."/>
            <person name="Labadie P."/>
            <person name="Hunt B.G."/>
            <person name="Srinivasan R."/>
        </authorList>
    </citation>
    <scope>NUCLEOTIDE SEQUENCE</scope>
    <source>
        <strain evidence="2">PL_HMW_Pooled</strain>
        <tissue evidence="2">Head</tissue>
    </source>
</reference>
<dbReference type="PROSITE" id="PS50191">
    <property type="entry name" value="CRAL_TRIO"/>
    <property type="match status" value="1"/>
</dbReference>
<dbReference type="GO" id="GO:0016020">
    <property type="term" value="C:membrane"/>
    <property type="evidence" value="ECO:0007669"/>
    <property type="project" value="TreeGrafter"/>
</dbReference>
<dbReference type="Proteomes" id="UP001219518">
    <property type="component" value="Unassembled WGS sequence"/>
</dbReference>
<dbReference type="InterPro" id="IPR036273">
    <property type="entry name" value="CRAL/TRIO_N_dom_sf"/>
</dbReference>
<dbReference type="SMART" id="SM00516">
    <property type="entry name" value="SEC14"/>
    <property type="match status" value="1"/>
</dbReference>
<evidence type="ECO:0000313" key="3">
    <source>
        <dbReference type="Proteomes" id="UP001219518"/>
    </source>
</evidence>
<dbReference type="InterPro" id="IPR036865">
    <property type="entry name" value="CRAL-TRIO_dom_sf"/>
</dbReference>
<dbReference type="AlphaFoldDB" id="A0AAE1HXN7"/>
<sequence>MVAPTNAFYPEPQMPEGWRVSADVRKKVLAKLDTDEERLTRDAETLRAWVNMQPHLPHLPECELYMLKSYLVHSKNSMEKAKKGLDNYFTARSAHWDFFGSYRMDEQRMLRYAKYKQIAMSRELTSNLHRVLIVNMSPEYQTPDIFELVCSINLLKADTVMRLDTCLGFEVVFDLGTYCSNHAKAMAMSLTTMKNFMTCTLGALPVRVKHLHFVNPPSVFSTTFSLVQPMFKEKLRKRVLMHNSLKSLYAYVSPRHLPRDMGGDLPTCQEMEADLRPFFLAMSDMHAFQRTLKTDETKRPGGPSEMHSNDFGCDGSFRKLSLD</sequence>
<proteinExistence type="predicted"/>
<feature type="domain" description="CRAL-TRIO" evidence="1">
    <location>
        <begin position="145"/>
        <end position="269"/>
    </location>
</feature>
<accession>A0AAE1HXN7</accession>
<comment type="caution">
    <text evidence="2">The sequence shown here is derived from an EMBL/GenBank/DDBJ whole genome shotgun (WGS) entry which is preliminary data.</text>
</comment>
<keyword evidence="3" id="KW-1185">Reference proteome</keyword>